<dbReference type="Proteomes" id="UP000255297">
    <property type="component" value="Unassembled WGS sequence"/>
</dbReference>
<protein>
    <submittedName>
        <fullName evidence="1">Uncharacterized protein</fullName>
    </submittedName>
</protein>
<evidence type="ECO:0000313" key="1">
    <source>
        <dbReference type="EMBL" id="STY29839.1"/>
    </source>
</evidence>
<name>A0A378LVH2_9GAMM</name>
<proteinExistence type="predicted"/>
<keyword evidence="2" id="KW-1185">Reference proteome</keyword>
<dbReference type="OrthoDB" id="5638751at2"/>
<dbReference type="EMBL" id="UGPB01000001">
    <property type="protein sequence ID" value="STY29839.1"/>
    <property type="molecule type" value="Genomic_DNA"/>
</dbReference>
<accession>A0A378LVH2</accession>
<gene>
    <name evidence="1" type="ORF">NCTC11532_02041</name>
</gene>
<sequence>MDKNKSLNNFYHETFKKWLKGKCSSQAQSVSNVFEDEHLRAQYDEQSELFIIGNKEFSRSTVADSINNEEEFNLLIVEMIEGLPINNNFEGHP</sequence>
<dbReference type="AlphaFoldDB" id="A0A378LVH2"/>
<dbReference type="RefSeq" id="WP_051635504.1">
    <property type="nucleotide sequence ID" value="NZ_CAAAIS010000001.1"/>
</dbReference>
<organism evidence="1 2">
    <name type="scientific">Legionella wadsworthii</name>
    <dbReference type="NCBI Taxonomy" id="28088"/>
    <lineage>
        <taxon>Bacteria</taxon>
        <taxon>Pseudomonadati</taxon>
        <taxon>Pseudomonadota</taxon>
        <taxon>Gammaproteobacteria</taxon>
        <taxon>Legionellales</taxon>
        <taxon>Legionellaceae</taxon>
        <taxon>Legionella</taxon>
    </lineage>
</organism>
<evidence type="ECO:0000313" key="2">
    <source>
        <dbReference type="Proteomes" id="UP000255297"/>
    </source>
</evidence>
<reference evidence="1 2" key="1">
    <citation type="submission" date="2018-06" db="EMBL/GenBank/DDBJ databases">
        <authorList>
            <consortium name="Pathogen Informatics"/>
            <person name="Doyle S."/>
        </authorList>
    </citation>
    <scope>NUCLEOTIDE SEQUENCE [LARGE SCALE GENOMIC DNA]</scope>
    <source>
        <strain evidence="1 2">NCTC11532</strain>
    </source>
</reference>